<evidence type="ECO:0000313" key="3">
    <source>
        <dbReference type="EMBL" id="CAI2384660.1"/>
    </source>
</evidence>
<accession>A0AAD1Y4M6</accession>
<dbReference type="SUPFAM" id="SSF50969">
    <property type="entry name" value="YVTN repeat-like/Quinoprotein amine dehydrogenase"/>
    <property type="match status" value="1"/>
</dbReference>
<gene>
    <name evidence="3" type="ORF">ECRASSUSDP1_LOCUS26194</name>
</gene>
<keyword evidence="2" id="KW-0677">Repeat</keyword>
<evidence type="ECO:0000256" key="1">
    <source>
        <dbReference type="ARBA" id="ARBA00022574"/>
    </source>
</evidence>
<name>A0AAD1Y4M6_EUPCR</name>
<dbReference type="Gene3D" id="2.130.10.10">
    <property type="entry name" value="YVTN repeat-like/Quinoprotein amine dehydrogenase"/>
    <property type="match status" value="2"/>
</dbReference>
<evidence type="ECO:0000313" key="4">
    <source>
        <dbReference type="Proteomes" id="UP001295684"/>
    </source>
</evidence>
<comment type="caution">
    <text evidence="3">The sequence shown here is derived from an EMBL/GenBank/DDBJ whole genome shotgun (WGS) entry which is preliminary data.</text>
</comment>
<reference evidence="3" key="1">
    <citation type="submission" date="2023-07" db="EMBL/GenBank/DDBJ databases">
        <authorList>
            <consortium name="AG Swart"/>
            <person name="Singh M."/>
            <person name="Singh A."/>
            <person name="Seah K."/>
            <person name="Emmerich C."/>
        </authorList>
    </citation>
    <scope>NUCLEOTIDE SEQUENCE</scope>
    <source>
        <strain evidence="3">DP1</strain>
    </source>
</reference>
<evidence type="ECO:0000256" key="2">
    <source>
        <dbReference type="ARBA" id="ARBA00022737"/>
    </source>
</evidence>
<keyword evidence="4" id="KW-1185">Reference proteome</keyword>
<dbReference type="EMBL" id="CAMPGE010026997">
    <property type="protein sequence ID" value="CAI2384660.1"/>
    <property type="molecule type" value="Genomic_DNA"/>
</dbReference>
<organism evidence="3 4">
    <name type="scientific">Euplotes crassus</name>
    <dbReference type="NCBI Taxonomy" id="5936"/>
    <lineage>
        <taxon>Eukaryota</taxon>
        <taxon>Sar</taxon>
        <taxon>Alveolata</taxon>
        <taxon>Ciliophora</taxon>
        <taxon>Intramacronucleata</taxon>
        <taxon>Spirotrichea</taxon>
        <taxon>Hypotrichia</taxon>
        <taxon>Euplotida</taxon>
        <taxon>Euplotidae</taxon>
        <taxon>Moneuplotes</taxon>
    </lineage>
</organism>
<dbReference type="AlphaFoldDB" id="A0AAD1Y4M6"/>
<proteinExistence type="predicted"/>
<dbReference type="Proteomes" id="UP001295684">
    <property type="component" value="Unassembled WGS sequence"/>
</dbReference>
<dbReference type="PANTHER" id="PTHR13720:SF33">
    <property type="entry name" value="HELP DOMAIN-CONTAINING PROTEIN"/>
    <property type="match status" value="1"/>
</dbReference>
<protein>
    <submittedName>
        <fullName evidence="3">Uncharacterized protein</fullName>
    </submittedName>
</protein>
<dbReference type="PANTHER" id="PTHR13720">
    <property type="entry name" value="WD-40 REPEAT PROTEIN"/>
    <property type="match status" value="1"/>
</dbReference>
<dbReference type="InterPro" id="IPR015943">
    <property type="entry name" value="WD40/YVTN_repeat-like_dom_sf"/>
</dbReference>
<dbReference type="GO" id="GO:0008017">
    <property type="term" value="F:microtubule binding"/>
    <property type="evidence" value="ECO:0007669"/>
    <property type="project" value="TreeGrafter"/>
</dbReference>
<dbReference type="InterPro" id="IPR011044">
    <property type="entry name" value="Quino_amine_DH_bsu"/>
</dbReference>
<dbReference type="InterPro" id="IPR050630">
    <property type="entry name" value="WD_repeat_EMAP"/>
</dbReference>
<sequence length="349" mass="38215">MDVSSCRKLATTRQNGSKSVVLVWDSSSGEKKARFKLKKGGREITSIAICPQGKMVSMTYNSNDHNLSKKVAGDKTSPDRIYHISWSKKEGEAVIATAGCKHIAHWDLDNKFKKKKGVHGSAGKPTSHCAVTRDDQGNCYTGGANSRIYHCEFESCFQLQKTYDVHGAKDGNVVISNLETGEAERTIDVGCLVRSVYMDGSNIIAGLRKGNIIEINSGGKITEIMNSHSDGEAWGLDIDSSGTIVTSGDYNHLYSWSIKDRKSTSHGEIYDEYDGPKKNGASSLTSYAASKCARAVAINSTGNGDFEMFRYCMSVLIMFKCPVLSRQISIQCMNLHSNDETQYNFTGSC</sequence>
<keyword evidence="1" id="KW-0853">WD repeat</keyword>